<dbReference type="Gene3D" id="3.40.950.10">
    <property type="entry name" value="Fe-only Hydrogenase (Larger Subunit), Chain L, domain 3"/>
    <property type="match status" value="1"/>
</dbReference>
<name>A0A4U1BGS9_9GAMM</name>
<sequence>MTATTYQPGEIQGLIEIDASKCKGCDACKKFCPTQAIVGASGAAHAIDKDRCLSCGQCMINCPFGAIKETHSALDRVIRKLADKDTTVVGIIAPAVRVAIGEEFGLGTGELVTGKLYGAMNKAGFKIFDCNFAADLTIMEEGSEFIHRLHATVKGEEHAGALPQFTSCCPAWVRYLEGNFPSLLPHLSTAKSPQQMAGAVAKTYGAKVYDMEPEKIFTIAVMPCTAKKVEASRPEFNSAWHYNHEHGAHAAEYPDVDAVLTTREMAQLLKLLKIDLATTPAYEGDSLFAQYTGAGTIFGTTGGVMEAALRTAHKVLTDTEMAKLDLEPVRGLEGVKEAEITLFDKQLGQEVTVKVAVVHDMGNNIESILRDVAAGTSPYHFIEVMNCAGGCVNGGGQPIQGGGSSWIGNIG</sequence>
<evidence type="ECO:0000256" key="1">
    <source>
        <dbReference type="ARBA" id="ARBA00022723"/>
    </source>
</evidence>
<dbReference type="InterPro" id="IPR013352">
    <property type="entry name" value="Fe_hydrogenase_subset"/>
</dbReference>
<reference evidence="5 6" key="1">
    <citation type="submission" date="2019-04" db="EMBL/GenBank/DDBJ databases">
        <authorList>
            <person name="Hwang J.C."/>
        </authorList>
    </citation>
    <scope>NUCLEOTIDE SEQUENCE [LARGE SCALE GENOMIC DNA]</scope>
    <source>
        <strain evidence="5 6">IMCC35001</strain>
    </source>
</reference>
<comment type="caution">
    <text evidence="5">The sequence shown here is derived from an EMBL/GenBank/DDBJ whole genome shotgun (WGS) entry which is preliminary data.</text>
</comment>
<dbReference type="Pfam" id="PF12838">
    <property type="entry name" value="Fer4_7"/>
    <property type="match status" value="1"/>
</dbReference>
<evidence type="ECO:0000313" key="6">
    <source>
        <dbReference type="Proteomes" id="UP000305674"/>
    </source>
</evidence>
<dbReference type="FunFam" id="3.30.70.20:FF:000054">
    <property type="entry name" value="NADP-reducing hydrogenase subunit HndC"/>
    <property type="match status" value="1"/>
</dbReference>
<dbReference type="PROSITE" id="PS51379">
    <property type="entry name" value="4FE4S_FER_2"/>
    <property type="match status" value="2"/>
</dbReference>
<dbReference type="InterPro" id="IPR050340">
    <property type="entry name" value="Cytosolic_Fe-S_CAF"/>
</dbReference>
<keyword evidence="2" id="KW-0408">Iron</keyword>
<dbReference type="GO" id="GO:0051536">
    <property type="term" value="F:iron-sulfur cluster binding"/>
    <property type="evidence" value="ECO:0007669"/>
    <property type="project" value="UniProtKB-KW"/>
</dbReference>
<dbReference type="SUPFAM" id="SSF53920">
    <property type="entry name" value="Fe-only hydrogenase"/>
    <property type="match status" value="1"/>
</dbReference>
<dbReference type="Gene3D" id="3.40.50.1780">
    <property type="match status" value="1"/>
</dbReference>
<dbReference type="InterPro" id="IPR017896">
    <property type="entry name" value="4Fe4S_Fe-S-bd"/>
</dbReference>
<evidence type="ECO:0000256" key="3">
    <source>
        <dbReference type="ARBA" id="ARBA00023014"/>
    </source>
</evidence>
<dbReference type="InterPro" id="IPR017900">
    <property type="entry name" value="4Fe4S_Fe_S_CS"/>
</dbReference>
<dbReference type="PROSITE" id="PS00198">
    <property type="entry name" value="4FE4S_FER_1"/>
    <property type="match status" value="1"/>
</dbReference>
<dbReference type="Pfam" id="PF02906">
    <property type="entry name" value="Fe_hyd_lg_C"/>
    <property type="match status" value="1"/>
</dbReference>
<dbReference type="Proteomes" id="UP000305674">
    <property type="component" value="Unassembled WGS sequence"/>
</dbReference>
<dbReference type="GO" id="GO:0008901">
    <property type="term" value="F:ferredoxin hydrogenase activity"/>
    <property type="evidence" value="ECO:0007669"/>
    <property type="project" value="InterPro"/>
</dbReference>
<accession>A0A4U1BGS9</accession>
<dbReference type="EMBL" id="SWCI01000003">
    <property type="protein sequence ID" value="TKB49922.1"/>
    <property type="molecule type" value="Genomic_DNA"/>
</dbReference>
<dbReference type="GO" id="GO:0005506">
    <property type="term" value="F:iron ion binding"/>
    <property type="evidence" value="ECO:0007669"/>
    <property type="project" value="InterPro"/>
</dbReference>
<evidence type="ECO:0000259" key="4">
    <source>
        <dbReference type="PROSITE" id="PS51379"/>
    </source>
</evidence>
<dbReference type="NCBIfam" id="TIGR02512">
    <property type="entry name" value="FeFe_hydrog_A"/>
    <property type="match status" value="1"/>
</dbReference>
<keyword evidence="3" id="KW-0411">Iron-sulfur</keyword>
<evidence type="ECO:0000256" key="2">
    <source>
        <dbReference type="ARBA" id="ARBA00023004"/>
    </source>
</evidence>
<organism evidence="5 6">
    <name type="scientific">Ferrimonas sediminicola</name>
    <dbReference type="NCBI Taxonomy" id="2569538"/>
    <lineage>
        <taxon>Bacteria</taxon>
        <taxon>Pseudomonadati</taxon>
        <taxon>Pseudomonadota</taxon>
        <taxon>Gammaproteobacteria</taxon>
        <taxon>Alteromonadales</taxon>
        <taxon>Ferrimonadaceae</taxon>
        <taxon>Ferrimonas</taxon>
    </lineage>
</organism>
<keyword evidence="1" id="KW-0479">Metal-binding</keyword>
<dbReference type="InterPro" id="IPR009016">
    <property type="entry name" value="Fe_hydrogenase"/>
</dbReference>
<proteinExistence type="predicted"/>
<dbReference type="SUPFAM" id="SSF54862">
    <property type="entry name" value="4Fe-4S ferredoxins"/>
    <property type="match status" value="1"/>
</dbReference>
<dbReference type="AlphaFoldDB" id="A0A4U1BGS9"/>
<dbReference type="PANTHER" id="PTHR11615">
    <property type="entry name" value="NITRATE, FORMATE, IRON DEHYDROGENASE"/>
    <property type="match status" value="1"/>
</dbReference>
<gene>
    <name evidence="5" type="ORF">FCL40_07155</name>
</gene>
<dbReference type="RefSeq" id="WP_136852470.1">
    <property type="nucleotide sequence ID" value="NZ_SWCI01000003.1"/>
</dbReference>
<keyword evidence="6" id="KW-1185">Reference proteome</keyword>
<feature type="domain" description="4Fe-4S ferredoxin-type" evidence="4">
    <location>
        <begin position="13"/>
        <end position="42"/>
    </location>
</feature>
<protein>
    <submittedName>
        <fullName evidence="5">4Fe-4S dicluster domain-containing protein</fullName>
    </submittedName>
</protein>
<dbReference type="InterPro" id="IPR004108">
    <property type="entry name" value="Fe_hydrogenase_lsu_C"/>
</dbReference>
<evidence type="ECO:0000313" key="5">
    <source>
        <dbReference type="EMBL" id="TKB49922.1"/>
    </source>
</evidence>
<dbReference type="OrthoDB" id="9810782at2"/>
<dbReference type="Gene3D" id="3.30.70.20">
    <property type="match status" value="1"/>
</dbReference>
<feature type="domain" description="4Fe-4S ferredoxin-type" evidence="4">
    <location>
        <begin position="43"/>
        <end position="72"/>
    </location>
</feature>